<protein>
    <submittedName>
        <fullName evidence="4">Helix-turn-helix transcriptional regulator</fullName>
    </submittedName>
</protein>
<keyword evidence="2" id="KW-1133">Transmembrane helix</keyword>
<dbReference type="PANTHER" id="PTHR46558">
    <property type="entry name" value="TRACRIPTIONAL REGULATORY PROTEIN-RELATED-RELATED"/>
    <property type="match status" value="1"/>
</dbReference>
<evidence type="ECO:0000256" key="2">
    <source>
        <dbReference type="SAM" id="Phobius"/>
    </source>
</evidence>
<dbReference type="AlphaFoldDB" id="A0A9D1GUI5"/>
<dbReference type="GO" id="GO:0003677">
    <property type="term" value="F:DNA binding"/>
    <property type="evidence" value="ECO:0007669"/>
    <property type="project" value="UniProtKB-KW"/>
</dbReference>
<comment type="caution">
    <text evidence="4">The sequence shown here is derived from an EMBL/GenBank/DDBJ whole genome shotgun (WGS) entry which is preliminary data.</text>
</comment>
<proteinExistence type="predicted"/>
<evidence type="ECO:0000313" key="5">
    <source>
        <dbReference type="Proteomes" id="UP000824136"/>
    </source>
</evidence>
<evidence type="ECO:0000259" key="3">
    <source>
        <dbReference type="PROSITE" id="PS50943"/>
    </source>
</evidence>
<keyword evidence="1" id="KW-0238">DNA-binding</keyword>
<feature type="transmembrane region" description="Helical" evidence="2">
    <location>
        <begin position="192"/>
        <end position="214"/>
    </location>
</feature>
<gene>
    <name evidence="4" type="ORF">IAC39_06920</name>
</gene>
<evidence type="ECO:0000256" key="1">
    <source>
        <dbReference type="ARBA" id="ARBA00023125"/>
    </source>
</evidence>
<accession>A0A9D1GUI5</accession>
<evidence type="ECO:0000313" key="4">
    <source>
        <dbReference type="EMBL" id="HIT59426.1"/>
    </source>
</evidence>
<dbReference type="Gene3D" id="1.10.260.40">
    <property type="entry name" value="lambda repressor-like DNA-binding domains"/>
    <property type="match status" value="1"/>
</dbReference>
<dbReference type="SMART" id="SM00530">
    <property type="entry name" value="HTH_XRE"/>
    <property type="match status" value="1"/>
</dbReference>
<dbReference type="Pfam" id="PF01381">
    <property type="entry name" value="HTH_3"/>
    <property type="match status" value="1"/>
</dbReference>
<reference evidence="4" key="2">
    <citation type="journal article" date="2021" name="PeerJ">
        <title>Extensive microbial diversity within the chicken gut microbiome revealed by metagenomics and culture.</title>
        <authorList>
            <person name="Gilroy R."/>
            <person name="Ravi A."/>
            <person name="Getino M."/>
            <person name="Pursley I."/>
            <person name="Horton D.L."/>
            <person name="Alikhan N.F."/>
            <person name="Baker D."/>
            <person name="Gharbi K."/>
            <person name="Hall N."/>
            <person name="Watson M."/>
            <person name="Adriaenssens E.M."/>
            <person name="Foster-Nyarko E."/>
            <person name="Jarju S."/>
            <person name="Secka A."/>
            <person name="Antonio M."/>
            <person name="Oren A."/>
            <person name="Chaudhuri R.R."/>
            <person name="La Ragione R."/>
            <person name="Hildebrand F."/>
            <person name="Pallen M.J."/>
        </authorList>
    </citation>
    <scope>NUCLEOTIDE SEQUENCE</scope>
    <source>
        <strain evidence="4">CHK33-4379</strain>
    </source>
</reference>
<feature type="transmembrane region" description="Helical" evidence="2">
    <location>
        <begin position="166"/>
        <end position="186"/>
    </location>
</feature>
<feature type="transmembrane region" description="Helical" evidence="2">
    <location>
        <begin position="88"/>
        <end position="107"/>
    </location>
</feature>
<feature type="domain" description="HTH cro/C1-type" evidence="3">
    <location>
        <begin position="10"/>
        <end position="64"/>
    </location>
</feature>
<sequence length="219" mass="24379">MDMNQLPDNLVNIRKMNGLSQEAFAERIGVSRQAISNWERKQGVPDADMLKIIAKEFDVSIDTLITGCVAPNSSISEKGSQPFKYSKYVIISMVLILAIHIFSWYQGKVSIESVIISPGVITMISVIIHLTFRHVVRYNSYSILGGFSDEKDNIPQVRKQLNAIDLLNSLFGLAFSVIFFITYGSGAENRTIGSLIFLGAYILTLVIIVVCVNIKIKSR</sequence>
<organism evidence="4 5">
    <name type="scientific">Candidatus Faeciplasma pullistercoris</name>
    <dbReference type="NCBI Taxonomy" id="2840800"/>
    <lineage>
        <taxon>Bacteria</taxon>
        <taxon>Bacillati</taxon>
        <taxon>Bacillota</taxon>
        <taxon>Clostridia</taxon>
        <taxon>Eubacteriales</taxon>
        <taxon>Oscillospiraceae</taxon>
        <taxon>Oscillospiraceae incertae sedis</taxon>
        <taxon>Candidatus Faeciplasma</taxon>
    </lineage>
</organism>
<feature type="transmembrane region" description="Helical" evidence="2">
    <location>
        <begin position="113"/>
        <end position="132"/>
    </location>
</feature>
<dbReference type="PANTHER" id="PTHR46558:SF13">
    <property type="entry name" value="HTH-TYPE TRANSCRIPTIONAL REGULATOR IMMR"/>
    <property type="match status" value="1"/>
</dbReference>
<dbReference type="InterPro" id="IPR001387">
    <property type="entry name" value="Cro/C1-type_HTH"/>
</dbReference>
<name>A0A9D1GUI5_9FIRM</name>
<dbReference type="CDD" id="cd00093">
    <property type="entry name" value="HTH_XRE"/>
    <property type="match status" value="1"/>
</dbReference>
<dbReference type="EMBL" id="DVLL01000021">
    <property type="protein sequence ID" value="HIT59426.1"/>
    <property type="molecule type" value="Genomic_DNA"/>
</dbReference>
<reference evidence="4" key="1">
    <citation type="submission" date="2020-10" db="EMBL/GenBank/DDBJ databases">
        <authorList>
            <person name="Gilroy R."/>
        </authorList>
    </citation>
    <scope>NUCLEOTIDE SEQUENCE</scope>
    <source>
        <strain evidence="4">CHK33-4379</strain>
    </source>
</reference>
<dbReference type="Proteomes" id="UP000824136">
    <property type="component" value="Unassembled WGS sequence"/>
</dbReference>
<dbReference type="InterPro" id="IPR010982">
    <property type="entry name" value="Lambda_DNA-bd_dom_sf"/>
</dbReference>
<dbReference type="PROSITE" id="PS50943">
    <property type="entry name" value="HTH_CROC1"/>
    <property type="match status" value="1"/>
</dbReference>
<keyword evidence="2" id="KW-0472">Membrane</keyword>
<keyword evidence="2" id="KW-0812">Transmembrane</keyword>
<dbReference type="SUPFAM" id="SSF47413">
    <property type="entry name" value="lambda repressor-like DNA-binding domains"/>
    <property type="match status" value="1"/>
</dbReference>